<dbReference type="RefSeq" id="WP_189168960.1">
    <property type="nucleotide sequence ID" value="NZ_BMQB01000002.1"/>
</dbReference>
<reference evidence="2" key="1">
    <citation type="journal article" date="2014" name="Int. J. Syst. Evol. Microbiol.">
        <title>Complete genome sequence of Corynebacterium casei LMG S-19264T (=DSM 44701T), isolated from a smear-ripened cheese.</title>
        <authorList>
            <consortium name="US DOE Joint Genome Institute (JGI-PGF)"/>
            <person name="Walter F."/>
            <person name="Albersmeier A."/>
            <person name="Kalinowski J."/>
            <person name="Ruckert C."/>
        </authorList>
    </citation>
    <scope>NUCLEOTIDE SEQUENCE</scope>
    <source>
        <strain evidence="2">JCM 3090</strain>
    </source>
</reference>
<dbReference type="Proteomes" id="UP000649739">
    <property type="component" value="Unassembled WGS sequence"/>
</dbReference>
<reference evidence="2" key="2">
    <citation type="submission" date="2020-09" db="EMBL/GenBank/DDBJ databases">
        <authorList>
            <person name="Sun Q."/>
            <person name="Ohkuma M."/>
        </authorList>
    </citation>
    <scope>NUCLEOTIDE SEQUENCE</scope>
    <source>
        <strain evidence="2">JCM 3090</strain>
    </source>
</reference>
<dbReference type="PANTHER" id="PTHR10587">
    <property type="entry name" value="GLYCOSYL TRANSFERASE-RELATED"/>
    <property type="match status" value="1"/>
</dbReference>
<comment type="caution">
    <text evidence="2">The sequence shown here is derived from an EMBL/GenBank/DDBJ whole genome shotgun (WGS) entry which is preliminary data.</text>
</comment>
<evidence type="ECO:0000313" key="2">
    <source>
        <dbReference type="EMBL" id="GGJ83292.1"/>
    </source>
</evidence>
<dbReference type="PROSITE" id="PS51677">
    <property type="entry name" value="NODB"/>
    <property type="match status" value="1"/>
</dbReference>
<dbReference type="PANTHER" id="PTHR10587:SF137">
    <property type="entry name" value="4-DEOXY-4-FORMAMIDO-L-ARABINOSE-PHOSPHOUNDECAPRENOL DEFORMYLASE ARND-RELATED"/>
    <property type="match status" value="1"/>
</dbReference>
<dbReference type="Pfam" id="PF01522">
    <property type="entry name" value="Polysacc_deac_1"/>
    <property type="match status" value="1"/>
</dbReference>
<dbReference type="PROSITE" id="PS51318">
    <property type="entry name" value="TAT"/>
    <property type="match status" value="1"/>
</dbReference>
<dbReference type="InterPro" id="IPR002509">
    <property type="entry name" value="NODB_dom"/>
</dbReference>
<dbReference type="SUPFAM" id="SSF88713">
    <property type="entry name" value="Glycoside hydrolase/deacetylase"/>
    <property type="match status" value="1"/>
</dbReference>
<evidence type="ECO:0000313" key="3">
    <source>
        <dbReference type="Proteomes" id="UP000649739"/>
    </source>
</evidence>
<accession>A0A8J3B7S6</accession>
<keyword evidence="3" id="KW-1185">Reference proteome</keyword>
<gene>
    <name evidence="2" type="ORF">GCM10010123_11140</name>
</gene>
<evidence type="ECO:0000259" key="1">
    <source>
        <dbReference type="PROSITE" id="PS51677"/>
    </source>
</evidence>
<dbReference type="EMBL" id="BMQB01000002">
    <property type="protein sequence ID" value="GGJ83292.1"/>
    <property type="molecule type" value="Genomic_DNA"/>
</dbReference>
<protein>
    <recommendedName>
        <fullName evidence="1">NodB homology domain-containing protein</fullName>
    </recommendedName>
</protein>
<dbReference type="Gene3D" id="3.20.20.370">
    <property type="entry name" value="Glycoside hydrolase/deacetylase"/>
    <property type="match status" value="1"/>
</dbReference>
<sequence>MDGESGAGTTRRGWLRRAGLLALGAGCGGAGAVGGADLLDRALPIRGGAASATTASRGAHPGLDRLDVLWSIRTERKLVALTFDDGPKPNWTTLTLDTLDALGVPATFFFVGDRARRYAGVVRGRMDRHEVGNHSWRHHDLARLDAGAVRADLERAHDAIAAATGRTPRLFRPPYGHLGGSTLLAASELGYRVVLWSRQMVESRFPGDPAGHAAHVAAGVAPGAVLLAHDVGPADRLVALRGLPELVRRVRARGYRFVTVGELLRAGHPVG</sequence>
<dbReference type="InterPro" id="IPR050248">
    <property type="entry name" value="Polysacc_deacetylase_ArnD"/>
</dbReference>
<dbReference type="CDD" id="cd10917">
    <property type="entry name" value="CE4_NodB_like_6s_7s"/>
    <property type="match status" value="1"/>
</dbReference>
<dbReference type="InterPro" id="IPR006311">
    <property type="entry name" value="TAT_signal"/>
</dbReference>
<dbReference type="GO" id="GO:0016810">
    <property type="term" value="F:hydrolase activity, acting on carbon-nitrogen (but not peptide) bonds"/>
    <property type="evidence" value="ECO:0007669"/>
    <property type="project" value="InterPro"/>
</dbReference>
<proteinExistence type="predicted"/>
<organism evidence="2 3">
    <name type="scientific">Pilimelia anulata</name>
    <dbReference type="NCBI Taxonomy" id="53371"/>
    <lineage>
        <taxon>Bacteria</taxon>
        <taxon>Bacillati</taxon>
        <taxon>Actinomycetota</taxon>
        <taxon>Actinomycetes</taxon>
        <taxon>Micromonosporales</taxon>
        <taxon>Micromonosporaceae</taxon>
        <taxon>Pilimelia</taxon>
    </lineage>
</organism>
<feature type="domain" description="NodB homology" evidence="1">
    <location>
        <begin position="77"/>
        <end position="258"/>
    </location>
</feature>
<dbReference type="AlphaFoldDB" id="A0A8J3B7S6"/>
<dbReference type="InterPro" id="IPR011330">
    <property type="entry name" value="Glyco_hydro/deAcase_b/a-brl"/>
</dbReference>
<dbReference type="GO" id="GO:0005975">
    <property type="term" value="P:carbohydrate metabolic process"/>
    <property type="evidence" value="ECO:0007669"/>
    <property type="project" value="InterPro"/>
</dbReference>
<name>A0A8J3B7S6_9ACTN</name>